<gene>
    <name evidence="1" type="ORF">PHYBLDRAFT_64245</name>
</gene>
<dbReference type="GeneID" id="29002167"/>
<dbReference type="EMBL" id="KV440977">
    <property type="protein sequence ID" value="OAD75320.1"/>
    <property type="molecule type" value="Genomic_DNA"/>
</dbReference>
<dbReference type="Proteomes" id="UP000077315">
    <property type="component" value="Unassembled WGS sequence"/>
</dbReference>
<dbReference type="OrthoDB" id="2277862at2759"/>
<proteinExistence type="predicted"/>
<protein>
    <recommendedName>
        <fullName evidence="3">MULE transposase domain-containing protein</fullName>
    </recommendedName>
</protein>
<evidence type="ECO:0000313" key="1">
    <source>
        <dbReference type="EMBL" id="OAD75320.1"/>
    </source>
</evidence>
<dbReference type="AlphaFoldDB" id="A0A167N8F1"/>
<accession>A0A167N8F1</accession>
<evidence type="ECO:0008006" key="3">
    <source>
        <dbReference type="Google" id="ProtNLM"/>
    </source>
</evidence>
<dbReference type="RefSeq" id="XP_018293360.1">
    <property type="nucleotide sequence ID" value="XM_018441261.1"/>
</dbReference>
<reference evidence="2" key="1">
    <citation type="submission" date="2015-06" db="EMBL/GenBank/DDBJ databases">
        <title>Expansion of signal transduction pathways in fungi by whole-genome duplication.</title>
        <authorList>
            <consortium name="DOE Joint Genome Institute"/>
            <person name="Corrochano L.M."/>
            <person name="Kuo A."/>
            <person name="Marcet-Houben M."/>
            <person name="Polaino S."/>
            <person name="Salamov A."/>
            <person name="Villalobos J.M."/>
            <person name="Alvarez M.I."/>
            <person name="Avalos J."/>
            <person name="Benito E.P."/>
            <person name="Benoit I."/>
            <person name="Burger G."/>
            <person name="Camino L.P."/>
            <person name="Canovas D."/>
            <person name="Cerda-Olmedo E."/>
            <person name="Cheng J.-F."/>
            <person name="Dominguez A."/>
            <person name="Elias M."/>
            <person name="Eslava A.P."/>
            <person name="Glaser F."/>
            <person name="Grimwood J."/>
            <person name="Gutierrez G."/>
            <person name="Heitman J."/>
            <person name="Henrissat B."/>
            <person name="Iturriaga E.A."/>
            <person name="Lang B.F."/>
            <person name="Lavin J.L."/>
            <person name="Lee S."/>
            <person name="Li W."/>
            <person name="Lindquist E."/>
            <person name="Lopez-Garcia S."/>
            <person name="Luque E.M."/>
            <person name="Marcos A.T."/>
            <person name="Martin J."/>
            <person name="McCluskey K."/>
            <person name="Medina H.R."/>
            <person name="Miralles-Duran A."/>
            <person name="Miyazaki A."/>
            <person name="Munoz-Torres E."/>
            <person name="Oguiza J.A."/>
            <person name="Ohm R."/>
            <person name="Olmedo M."/>
            <person name="Orejas M."/>
            <person name="Ortiz-Castellanos L."/>
            <person name="Pisabarro A.G."/>
            <person name="Rodriguez-Romero J."/>
            <person name="Ruiz-Herrera J."/>
            <person name="Ruiz-Vazquez R."/>
            <person name="Sanz C."/>
            <person name="Schackwitz W."/>
            <person name="Schmutz J."/>
            <person name="Shahriari M."/>
            <person name="Shelest E."/>
            <person name="Silva-Franco F."/>
            <person name="Soanes D."/>
            <person name="Syed K."/>
            <person name="Tagua V.G."/>
            <person name="Talbot N.J."/>
            <person name="Thon M."/>
            <person name="De vries R.P."/>
            <person name="Wiebenga A."/>
            <person name="Yadav J.S."/>
            <person name="Braun E.L."/>
            <person name="Baker S."/>
            <person name="Garre V."/>
            <person name="Horwitz B."/>
            <person name="Torres-Martinez S."/>
            <person name="Idnurm A."/>
            <person name="Herrera-Estrella A."/>
            <person name="Gabaldon T."/>
            <person name="Grigoriev I.V."/>
        </authorList>
    </citation>
    <scope>NUCLEOTIDE SEQUENCE [LARGE SCALE GENOMIC DNA]</scope>
    <source>
        <strain evidence="2">NRRL 1555(-)</strain>
    </source>
</reference>
<dbReference type="PANTHER" id="PTHR31569">
    <property type="entry name" value="SWIM-TYPE DOMAIN-CONTAINING PROTEIN"/>
    <property type="match status" value="1"/>
</dbReference>
<dbReference type="VEuPathDB" id="FungiDB:PHYBLDRAFT_64245"/>
<name>A0A167N8F1_PHYB8</name>
<evidence type="ECO:0000313" key="2">
    <source>
        <dbReference type="Proteomes" id="UP000077315"/>
    </source>
</evidence>
<dbReference type="InterPro" id="IPR052579">
    <property type="entry name" value="Zinc_finger_SWIM"/>
</dbReference>
<dbReference type="InParanoid" id="A0A167N8F1"/>
<keyword evidence="2" id="KW-1185">Reference proteome</keyword>
<dbReference type="PANTHER" id="PTHR31569:SF4">
    <property type="entry name" value="SWIM-TYPE DOMAIN-CONTAINING PROTEIN"/>
    <property type="match status" value="1"/>
</dbReference>
<sequence>MSLLTSDAIIAKTMLENHAKTRDIQKATRDKVTGMRKMRISDINNLKGVSNLGGERLKSFPVAFAWVSDETETIYVWFSKALMNGLDFEFPVNKKLLCGWHMINNIAKMAKKTRKAGEDKNTCTNLINSMIFGDGAGKLMQKRELFRSLASCEDLKTEGLSEDGKNGAVKSFEEYFEKELMSCKEKWAGYLTNKLKHFDCVTTQRVESGHHAPKRSISALQSLDSSFEQICSYLLQFEGDCQDRRLDEELVTDARILADERPRGLVHSVSRMALFTIRAELLEEVTIGEAC</sequence>
<organism evidence="1 2">
    <name type="scientific">Phycomyces blakesleeanus (strain ATCC 8743b / DSM 1359 / FGSC 10004 / NBRC 33097 / NRRL 1555)</name>
    <dbReference type="NCBI Taxonomy" id="763407"/>
    <lineage>
        <taxon>Eukaryota</taxon>
        <taxon>Fungi</taxon>
        <taxon>Fungi incertae sedis</taxon>
        <taxon>Mucoromycota</taxon>
        <taxon>Mucoromycotina</taxon>
        <taxon>Mucoromycetes</taxon>
        <taxon>Mucorales</taxon>
        <taxon>Phycomycetaceae</taxon>
        <taxon>Phycomyces</taxon>
    </lineage>
</organism>